<dbReference type="Gene3D" id="3.30.530.20">
    <property type="match status" value="1"/>
</dbReference>
<dbReference type="Proteomes" id="UP000051950">
    <property type="component" value="Unassembled WGS sequence"/>
</dbReference>
<evidence type="ECO:0000313" key="4">
    <source>
        <dbReference type="Proteomes" id="UP000051950"/>
    </source>
</evidence>
<comment type="similarity">
    <text evidence="1">Belongs to the AHA1 family.</text>
</comment>
<name>A0A0T5VN06_9SPHI</name>
<dbReference type="SUPFAM" id="SSF55961">
    <property type="entry name" value="Bet v1-like"/>
    <property type="match status" value="1"/>
</dbReference>
<dbReference type="RefSeq" id="WP_057933180.1">
    <property type="nucleotide sequence ID" value="NZ_LMZQ01000011.1"/>
</dbReference>
<dbReference type="OrthoDB" id="2355173at2"/>
<feature type="domain" description="Activator of Hsp90 ATPase homologue 1/2-like C-terminal" evidence="2">
    <location>
        <begin position="11"/>
        <end position="136"/>
    </location>
</feature>
<dbReference type="Pfam" id="PF08327">
    <property type="entry name" value="AHSA1"/>
    <property type="match status" value="1"/>
</dbReference>
<sequence length="144" mass="16625">MDILQKTVFINAPMYAVWDSLTVPEFIQEWMYDSPIEIQTDWKVGSTIIMGGDLHGIPFINSGTILELDPGIKLCYSFLSSLSNLPDTEESYCILEFNLTHEDKQTGLELTIRNFPDEVIRKHLELYWGPTVELIKQQTENRQI</sequence>
<gene>
    <name evidence="3" type="ORF">ASU31_15445</name>
</gene>
<reference evidence="3 4" key="1">
    <citation type="submission" date="2015-11" db="EMBL/GenBank/DDBJ databases">
        <title>Sequence of Pedobacter ginsenosidimutans.</title>
        <authorList>
            <person name="Carson E."/>
            <person name="Keyser V."/>
            <person name="Newman J."/>
            <person name="Miller J."/>
        </authorList>
    </citation>
    <scope>NUCLEOTIDE SEQUENCE [LARGE SCALE GENOMIC DNA]</scope>
    <source>
        <strain evidence="3 4">KACC 14530</strain>
    </source>
</reference>
<dbReference type="InterPro" id="IPR023393">
    <property type="entry name" value="START-like_dom_sf"/>
</dbReference>
<keyword evidence="4" id="KW-1185">Reference proteome</keyword>
<dbReference type="AlphaFoldDB" id="A0A0T5VN06"/>
<organism evidence="3 4">
    <name type="scientific">Pedobacter ginsenosidimutans</name>
    <dbReference type="NCBI Taxonomy" id="687842"/>
    <lineage>
        <taxon>Bacteria</taxon>
        <taxon>Pseudomonadati</taxon>
        <taxon>Bacteroidota</taxon>
        <taxon>Sphingobacteriia</taxon>
        <taxon>Sphingobacteriales</taxon>
        <taxon>Sphingobacteriaceae</taxon>
        <taxon>Pedobacter</taxon>
    </lineage>
</organism>
<dbReference type="InterPro" id="IPR013538">
    <property type="entry name" value="ASHA1/2-like_C"/>
</dbReference>
<evidence type="ECO:0000259" key="2">
    <source>
        <dbReference type="Pfam" id="PF08327"/>
    </source>
</evidence>
<dbReference type="EMBL" id="LMZQ01000011">
    <property type="protein sequence ID" value="KRT15239.1"/>
    <property type="molecule type" value="Genomic_DNA"/>
</dbReference>
<protein>
    <recommendedName>
        <fullName evidence="2">Activator of Hsp90 ATPase homologue 1/2-like C-terminal domain-containing protein</fullName>
    </recommendedName>
</protein>
<proteinExistence type="inferred from homology"/>
<evidence type="ECO:0000256" key="1">
    <source>
        <dbReference type="ARBA" id="ARBA00006817"/>
    </source>
</evidence>
<dbReference type="STRING" id="687842.ASU31_15445"/>
<comment type="caution">
    <text evidence="3">The sequence shown here is derived from an EMBL/GenBank/DDBJ whole genome shotgun (WGS) entry which is preliminary data.</text>
</comment>
<accession>A0A0T5VN06</accession>
<evidence type="ECO:0000313" key="3">
    <source>
        <dbReference type="EMBL" id="KRT15239.1"/>
    </source>
</evidence>